<protein>
    <submittedName>
        <fullName evidence="2">MoaD/ThiS family protein</fullName>
    </submittedName>
</protein>
<proteinExistence type="predicted"/>
<sequence>MAIVYIPTPLRQATGGRSKLTASGRTVKELLDGLERIYPGIRQQLCDETGEVRSFINVFVNGTEIRQLEGLLTPVQDADEVSIIPAMAGGLDEDNGGMREPGSGIRVRPDVATDP</sequence>
<dbReference type="SUPFAM" id="SSF54285">
    <property type="entry name" value="MoaD/ThiS"/>
    <property type="match status" value="1"/>
</dbReference>
<gene>
    <name evidence="2" type="ORF">E6H05_10565</name>
</gene>
<accession>A0A537ING9</accession>
<dbReference type="InterPro" id="IPR054834">
    <property type="entry name" value="SAMP1_3"/>
</dbReference>
<evidence type="ECO:0000313" key="2">
    <source>
        <dbReference type="EMBL" id="TMI72870.1"/>
    </source>
</evidence>
<dbReference type="PANTHER" id="PTHR38031">
    <property type="entry name" value="SULFUR CARRIER PROTEIN SLR0821-RELATED"/>
    <property type="match status" value="1"/>
</dbReference>
<comment type="caution">
    <text evidence="2">The sequence shown here is derived from an EMBL/GenBank/DDBJ whole genome shotgun (WGS) entry which is preliminary data.</text>
</comment>
<dbReference type="Pfam" id="PF02597">
    <property type="entry name" value="ThiS"/>
    <property type="match status" value="1"/>
</dbReference>
<reference evidence="2 3" key="1">
    <citation type="journal article" date="2019" name="Nat. Microbiol.">
        <title>Mediterranean grassland soil C-N compound turnover is dependent on rainfall and depth, and is mediated by genomically divergent microorganisms.</title>
        <authorList>
            <person name="Diamond S."/>
            <person name="Andeer P.F."/>
            <person name="Li Z."/>
            <person name="Crits-Christoph A."/>
            <person name="Burstein D."/>
            <person name="Anantharaman K."/>
            <person name="Lane K.R."/>
            <person name="Thomas B.C."/>
            <person name="Pan C."/>
            <person name="Northen T.R."/>
            <person name="Banfield J.F."/>
        </authorList>
    </citation>
    <scope>NUCLEOTIDE SEQUENCE [LARGE SCALE GENOMIC DNA]</scope>
    <source>
        <strain evidence="2">NP_8</strain>
    </source>
</reference>
<dbReference type="AlphaFoldDB" id="A0A537ING9"/>
<dbReference type="InterPro" id="IPR052045">
    <property type="entry name" value="Sulfur_Carrier/Prot_Modifier"/>
</dbReference>
<dbReference type="NCBIfam" id="NF041918">
    <property type="entry name" value="SAMP1"/>
    <property type="match status" value="1"/>
</dbReference>
<evidence type="ECO:0000313" key="3">
    <source>
        <dbReference type="Proteomes" id="UP000318834"/>
    </source>
</evidence>
<dbReference type="PANTHER" id="PTHR38031:SF1">
    <property type="entry name" value="SULFUR CARRIER PROTEIN CYSO"/>
    <property type="match status" value="1"/>
</dbReference>
<feature type="region of interest" description="Disordered" evidence="1">
    <location>
        <begin position="88"/>
        <end position="115"/>
    </location>
</feature>
<dbReference type="InterPro" id="IPR016155">
    <property type="entry name" value="Mopterin_synth/thiamin_S_b"/>
</dbReference>
<organism evidence="2 3">
    <name type="scientific">Candidatus Segetimicrobium genomatis</name>
    <dbReference type="NCBI Taxonomy" id="2569760"/>
    <lineage>
        <taxon>Bacteria</taxon>
        <taxon>Bacillati</taxon>
        <taxon>Candidatus Sysuimicrobiota</taxon>
        <taxon>Candidatus Sysuimicrobiia</taxon>
        <taxon>Candidatus Sysuimicrobiales</taxon>
        <taxon>Candidatus Segetimicrobiaceae</taxon>
        <taxon>Candidatus Segetimicrobium</taxon>
    </lineage>
</organism>
<dbReference type="Proteomes" id="UP000318834">
    <property type="component" value="Unassembled WGS sequence"/>
</dbReference>
<dbReference type="InterPro" id="IPR012675">
    <property type="entry name" value="Beta-grasp_dom_sf"/>
</dbReference>
<dbReference type="InterPro" id="IPR003749">
    <property type="entry name" value="ThiS/MoaD-like"/>
</dbReference>
<evidence type="ECO:0000256" key="1">
    <source>
        <dbReference type="SAM" id="MobiDB-lite"/>
    </source>
</evidence>
<dbReference type="EMBL" id="VBAP01000078">
    <property type="protein sequence ID" value="TMI72870.1"/>
    <property type="molecule type" value="Genomic_DNA"/>
</dbReference>
<name>A0A537ING9_9BACT</name>
<dbReference type="Gene3D" id="3.10.20.30">
    <property type="match status" value="1"/>
</dbReference>